<name>A0A0V1CAN4_TRIBR</name>
<organism evidence="1 2">
    <name type="scientific">Trichinella britovi</name>
    <name type="common">Parasitic roundworm</name>
    <dbReference type="NCBI Taxonomy" id="45882"/>
    <lineage>
        <taxon>Eukaryota</taxon>
        <taxon>Metazoa</taxon>
        <taxon>Ecdysozoa</taxon>
        <taxon>Nematoda</taxon>
        <taxon>Enoplea</taxon>
        <taxon>Dorylaimia</taxon>
        <taxon>Trichinellida</taxon>
        <taxon>Trichinellidae</taxon>
        <taxon>Trichinella</taxon>
    </lineage>
</organism>
<proteinExistence type="predicted"/>
<dbReference type="Proteomes" id="UP000054653">
    <property type="component" value="Unassembled WGS sequence"/>
</dbReference>
<gene>
    <name evidence="1" type="ORF">T03_15670</name>
</gene>
<sequence length="79" mass="9052">MLLRSRTLLGSICFNSFPFAPTKITLHSTFIAISRQIRIHVTGFWKVPMQTNRYLLSKLPLKFACAYVNTQESSETDTL</sequence>
<evidence type="ECO:0000313" key="1">
    <source>
        <dbReference type="EMBL" id="KRY46094.1"/>
    </source>
</evidence>
<evidence type="ECO:0000313" key="2">
    <source>
        <dbReference type="Proteomes" id="UP000054653"/>
    </source>
</evidence>
<dbReference type="EMBL" id="JYDI01000308">
    <property type="protein sequence ID" value="KRY46094.1"/>
    <property type="molecule type" value="Genomic_DNA"/>
</dbReference>
<protein>
    <submittedName>
        <fullName evidence="1">Uncharacterized protein</fullName>
    </submittedName>
</protein>
<dbReference type="AlphaFoldDB" id="A0A0V1CAN4"/>
<reference evidence="1 2" key="1">
    <citation type="submission" date="2015-01" db="EMBL/GenBank/DDBJ databases">
        <title>Evolution of Trichinella species and genotypes.</title>
        <authorList>
            <person name="Korhonen P.K."/>
            <person name="Edoardo P."/>
            <person name="Giuseppe L.R."/>
            <person name="Gasser R.B."/>
        </authorList>
    </citation>
    <scope>NUCLEOTIDE SEQUENCE [LARGE SCALE GENOMIC DNA]</scope>
    <source>
        <strain evidence="1">ISS120</strain>
    </source>
</reference>
<keyword evidence="2" id="KW-1185">Reference proteome</keyword>
<accession>A0A0V1CAN4</accession>
<comment type="caution">
    <text evidence="1">The sequence shown here is derived from an EMBL/GenBank/DDBJ whole genome shotgun (WGS) entry which is preliminary data.</text>
</comment>